<feature type="region of interest" description="Disordered" evidence="5">
    <location>
        <begin position="111"/>
        <end position="136"/>
    </location>
</feature>
<dbReference type="Proteomes" id="UP001589789">
    <property type="component" value="Unassembled WGS sequence"/>
</dbReference>
<keyword evidence="7" id="KW-1185">Reference proteome</keyword>
<keyword evidence="2" id="KW-0732">Signal</keyword>
<dbReference type="InterPro" id="IPR011118">
    <property type="entry name" value="Tannase/feruloyl_esterase"/>
</dbReference>
<dbReference type="PANTHER" id="PTHR33938:SF15">
    <property type="entry name" value="FERULOYL ESTERASE B-RELATED"/>
    <property type="match status" value="1"/>
</dbReference>
<name>A0ABV6IN07_9PROT</name>
<evidence type="ECO:0000256" key="4">
    <source>
        <dbReference type="ARBA" id="ARBA00023157"/>
    </source>
</evidence>
<dbReference type="Pfam" id="PF07519">
    <property type="entry name" value="Tannase"/>
    <property type="match status" value="1"/>
</dbReference>
<evidence type="ECO:0000313" key="7">
    <source>
        <dbReference type="Proteomes" id="UP001589789"/>
    </source>
</evidence>
<evidence type="ECO:0000313" key="6">
    <source>
        <dbReference type="EMBL" id="MFC0384742.1"/>
    </source>
</evidence>
<keyword evidence="4" id="KW-1015">Disulfide bond</keyword>
<accession>A0ABV6IN07</accession>
<evidence type="ECO:0000256" key="1">
    <source>
        <dbReference type="ARBA" id="ARBA00022487"/>
    </source>
</evidence>
<evidence type="ECO:0000256" key="5">
    <source>
        <dbReference type="SAM" id="MobiDB-lite"/>
    </source>
</evidence>
<organism evidence="6 7">
    <name type="scientific">Muricoccus vinaceus</name>
    <dbReference type="NCBI Taxonomy" id="424704"/>
    <lineage>
        <taxon>Bacteria</taxon>
        <taxon>Pseudomonadati</taxon>
        <taxon>Pseudomonadota</taxon>
        <taxon>Alphaproteobacteria</taxon>
        <taxon>Acetobacterales</taxon>
        <taxon>Roseomonadaceae</taxon>
        <taxon>Muricoccus</taxon>
    </lineage>
</organism>
<dbReference type="RefSeq" id="WP_377049267.1">
    <property type="nucleotide sequence ID" value="NZ_JBHLVZ010000002.1"/>
</dbReference>
<gene>
    <name evidence="6" type="ORF">ACFFIC_04150</name>
</gene>
<reference evidence="6 7" key="1">
    <citation type="submission" date="2024-09" db="EMBL/GenBank/DDBJ databases">
        <authorList>
            <person name="Sun Q."/>
            <person name="Mori K."/>
        </authorList>
    </citation>
    <scope>NUCLEOTIDE SEQUENCE [LARGE SCALE GENOMIC DNA]</scope>
    <source>
        <strain evidence="6 7">CCM 7468</strain>
    </source>
</reference>
<proteinExistence type="predicted"/>
<sequence length="136" mass="14225">MNDPTGTLFSTLTARGGRMIVFRGNADPVFSADDLRAHWRDLAADSGGSAALSGWARLFLVPGMTHCGGGPALDDFDPLTAIEAWVERGEAPPHLLARGAAFPGRSRPACPYPQEARFGGGDPEAAESFSCATPVP</sequence>
<dbReference type="PANTHER" id="PTHR33938">
    <property type="entry name" value="FERULOYL ESTERASE B-RELATED"/>
    <property type="match status" value="1"/>
</dbReference>
<keyword evidence="1" id="KW-0719">Serine esterase</keyword>
<comment type="caution">
    <text evidence="6">The sequence shown here is derived from an EMBL/GenBank/DDBJ whole genome shotgun (WGS) entry which is preliminary data.</text>
</comment>
<keyword evidence="3 6" id="KW-0378">Hydrolase</keyword>
<dbReference type="EMBL" id="JBHLVZ010000002">
    <property type="protein sequence ID" value="MFC0384742.1"/>
    <property type="molecule type" value="Genomic_DNA"/>
</dbReference>
<dbReference type="GO" id="GO:0016787">
    <property type="term" value="F:hydrolase activity"/>
    <property type="evidence" value="ECO:0007669"/>
    <property type="project" value="UniProtKB-KW"/>
</dbReference>
<evidence type="ECO:0000256" key="2">
    <source>
        <dbReference type="ARBA" id="ARBA00022729"/>
    </source>
</evidence>
<protein>
    <submittedName>
        <fullName evidence="6">Tannase/feruloyl esterase family alpha/beta hydrolase</fullName>
    </submittedName>
</protein>
<evidence type="ECO:0000256" key="3">
    <source>
        <dbReference type="ARBA" id="ARBA00022801"/>
    </source>
</evidence>